<protein>
    <submittedName>
        <fullName evidence="1">Phenylacetate-CoA oxygenase subunit PaaC</fullName>
    </submittedName>
</protein>
<proteinExistence type="predicted"/>
<dbReference type="AlphaFoldDB" id="A0A853IW20"/>
<dbReference type="InterPro" id="IPR012347">
    <property type="entry name" value="Ferritin-like"/>
</dbReference>
<dbReference type="GO" id="GO:0005829">
    <property type="term" value="C:cytosol"/>
    <property type="evidence" value="ECO:0007669"/>
    <property type="project" value="TreeGrafter"/>
</dbReference>
<organism evidence="1 2">
    <name type="scientific">Ottowia beijingensis</name>
    <dbReference type="NCBI Taxonomy" id="1207057"/>
    <lineage>
        <taxon>Bacteria</taxon>
        <taxon>Pseudomonadati</taxon>
        <taxon>Pseudomonadota</taxon>
        <taxon>Betaproteobacteria</taxon>
        <taxon>Burkholderiales</taxon>
        <taxon>Comamonadaceae</taxon>
        <taxon>Ottowia</taxon>
    </lineage>
</organism>
<evidence type="ECO:0000313" key="1">
    <source>
        <dbReference type="EMBL" id="NZA02371.1"/>
    </source>
</evidence>
<name>A0A853IW20_9BURK</name>
<comment type="caution">
    <text evidence="1">The sequence shown here is derived from an EMBL/GenBank/DDBJ whole genome shotgun (WGS) entry which is preliminary data.</text>
</comment>
<dbReference type="InterPro" id="IPR052703">
    <property type="entry name" value="Aromatic_CoA_ox/epox"/>
</dbReference>
<dbReference type="NCBIfam" id="TIGR02158">
    <property type="entry name" value="PA_CoA_Oxy3"/>
    <property type="match status" value="1"/>
</dbReference>
<dbReference type="Gene3D" id="1.20.1260.10">
    <property type="match status" value="1"/>
</dbReference>
<dbReference type="Pfam" id="PF05138">
    <property type="entry name" value="PaaA_PaaC"/>
    <property type="match status" value="1"/>
</dbReference>
<dbReference type="PIRSF" id="PIRSF037834">
    <property type="entry name" value="PA_CoA_Oase3"/>
    <property type="match status" value="1"/>
</dbReference>
<dbReference type="InterPro" id="IPR009078">
    <property type="entry name" value="Ferritin-like_SF"/>
</dbReference>
<dbReference type="PANTHER" id="PTHR30458">
    <property type="entry name" value="PHENYLACETIC ACID DEGRADATION PROTEIN PAA"/>
    <property type="match status" value="1"/>
</dbReference>
<dbReference type="InterPro" id="IPR011882">
    <property type="entry name" value="PaaC"/>
</dbReference>
<dbReference type="GO" id="GO:0010124">
    <property type="term" value="P:phenylacetate catabolic process"/>
    <property type="evidence" value="ECO:0007669"/>
    <property type="project" value="InterPro"/>
</dbReference>
<accession>A0A853IW20</accession>
<dbReference type="EMBL" id="JACCKX010000001">
    <property type="protein sequence ID" value="NZA02371.1"/>
    <property type="molecule type" value="Genomic_DNA"/>
</dbReference>
<sequence>MGYGPGARQNSASSYKKQAPIDYLLHLADNAVVLGQRNAEWCGHAPVLEEDLAMANNSLDLIGQARLLYQYAAERLNGDVRAPRGATWPAGAITEDTLAYFRGDSDFRNYVLLELPHHTGLVPAAGGARDWSVSIVRNFLYSALMVQVWERLQQSTDEHLAAIAAKSLKEVRYHLRHSRDWLLRLGDGTEESQRRAQAALDYLLPFTEEFWTASALESEANASGSGVDVPSLRAAWHQMVDEAIAEATLKRPADVKRYVPEGKRGVHSEYLSYLLGEMQSLARAHPGATW</sequence>
<dbReference type="InterPro" id="IPR007814">
    <property type="entry name" value="PaaA_PaaC"/>
</dbReference>
<dbReference type="RefSeq" id="WP_180551803.1">
    <property type="nucleotide sequence ID" value="NZ_JACCKX010000001.1"/>
</dbReference>
<dbReference type="Proteomes" id="UP000589716">
    <property type="component" value="Unassembled WGS sequence"/>
</dbReference>
<reference evidence="1 2" key="1">
    <citation type="submission" date="2020-07" db="EMBL/GenBank/DDBJ databases">
        <authorList>
            <person name="Maaloum M."/>
        </authorList>
    </citation>
    <scope>NUCLEOTIDE SEQUENCE [LARGE SCALE GENOMIC DNA]</scope>
    <source>
        <strain evidence="1 2">GCS-AN-3</strain>
    </source>
</reference>
<keyword evidence="2" id="KW-1185">Reference proteome</keyword>
<evidence type="ECO:0000313" key="2">
    <source>
        <dbReference type="Proteomes" id="UP000589716"/>
    </source>
</evidence>
<dbReference type="PANTHER" id="PTHR30458:SF0">
    <property type="entry name" value="1,2-PHENYLACETYL-COA EPOXIDASE, SUBUNIT C"/>
    <property type="match status" value="1"/>
</dbReference>
<gene>
    <name evidence="1" type="primary">paaC</name>
    <name evidence="1" type="ORF">H0I39_12490</name>
</gene>
<dbReference type="SUPFAM" id="SSF47240">
    <property type="entry name" value="Ferritin-like"/>
    <property type="match status" value="1"/>
</dbReference>